<evidence type="ECO:0000313" key="2">
    <source>
        <dbReference type="Proteomes" id="UP001163324"/>
    </source>
</evidence>
<keyword evidence="2" id="KW-1185">Reference proteome</keyword>
<sequence>MSRTAPTKINPSLKLVVTSRESIVPGERLYIVLKSALHATTLQPTTYKPQDTSINQPTPTPITMGIMKAIFGTWDDPLEYGYIPDGKGWTARPRSEYKRHKEMKRAAKAEKKYGYNPAVASQKRY</sequence>
<name>A0ACC0V254_9HYPO</name>
<evidence type="ECO:0000313" key="1">
    <source>
        <dbReference type="EMBL" id="KAI9900480.1"/>
    </source>
</evidence>
<gene>
    <name evidence="1" type="ORF">N3K66_004742</name>
</gene>
<reference evidence="1" key="1">
    <citation type="submission" date="2022-10" db="EMBL/GenBank/DDBJ databases">
        <title>Complete Genome of Trichothecium roseum strain YXFP-22015, a Plant Pathogen Isolated from Citrus.</title>
        <authorList>
            <person name="Wang Y."/>
            <person name="Zhu L."/>
        </authorList>
    </citation>
    <scope>NUCLEOTIDE SEQUENCE</scope>
    <source>
        <strain evidence="1">YXFP-22015</strain>
    </source>
</reference>
<protein>
    <submittedName>
        <fullName evidence="1">Uncharacterized protein</fullName>
    </submittedName>
</protein>
<comment type="caution">
    <text evidence="1">The sequence shown here is derived from an EMBL/GenBank/DDBJ whole genome shotgun (WGS) entry which is preliminary data.</text>
</comment>
<accession>A0ACC0V254</accession>
<dbReference type="Proteomes" id="UP001163324">
    <property type="component" value="Chromosome 4"/>
</dbReference>
<organism evidence="1 2">
    <name type="scientific">Trichothecium roseum</name>
    <dbReference type="NCBI Taxonomy" id="47278"/>
    <lineage>
        <taxon>Eukaryota</taxon>
        <taxon>Fungi</taxon>
        <taxon>Dikarya</taxon>
        <taxon>Ascomycota</taxon>
        <taxon>Pezizomycotina</taxon>
        <taxon>Sordariomycetes</taxon>
        <taxon>Hypocreomycetidae</taxon>
        <taxon>Hypocreales</taxon>
        <taxon>Hypocreales incertae sedis</taxon>
        <taxon>Trichothecium</taxon>
    </lineage>
</organism>
<proteinExistence type="predicted"/>
<dbReference type="EMBL" id="CM047943">
    <property type="protein sequence ID" value="KAI9900480.1"/>
    <property type="molecule type" value="Genomic_DNA"/>
</dbReference>